<feature type="coiled-coil region" evidence="1">
    <location>
        <begin position="66"/>
        <end position="93"/>
    </location>
</feature>
<dbReference type="HOGENOM" id="CLU_962328_0_0_5"/>
<feature type="transmembrane region" description="Helical" evidence="3">
    <location>
        <begin position="21"/>
        <end position="41"/>
    </location>
</feature>
<feature type="region of interest" description="Disordered" evidence="2">
    <location>
        <begin position="123"/>
        <end position="184"/>
    </location>
</feature>
<dbReference type="PATRIC" id="fig|1029756.8.peg.2141"/>
<evidence type="ECO:0000256" key="3">
    <source>
        <dbReference type="SAM" id="Phobius"/>
    </source>
</evidence>
<keyword evidence="3" id="KW-0472">Membrane</keyword>
<protein>
    <recommendedName>
        <fullName evidence="6">SPOR domain-containing protein</fullName>
    </recommendedName>
</protein>
<dbReference type="EMBL" id="CP006912">
    <property type="protein sequence ID" value="AHB50185.1"/>
    <property type="molecule type" value="Genomic_DNA"/>
</dbReference>
<keyword evidence="3" id="KW-1133">Transmembrane helix</keyword>
<dbReference type="STRING" id="1029756.W911_10300"/>
<dbReference type="RefSeq" id="WP_023787417.1">
    <property type="nucleotide sequence ID" value="NC_022997.1"/>
</dbReference>
<organism evidence="4 5">
    <name type="scientific">Hyphomicrobium nitrativorans NL23</name>
    <dbReference type="NCBI Taxonomy" id="1029756"/>
    <lineage>
        <taxon>Bacteria</taxon>
        <taxon>Pseudomonadati</taxon>
        <taxon>Pseudomonadota</taxon>
        <taxon>Alphaproteobacteria</taxon>
        <taxon>Hyphomicrobiales</taxon>
        <taxon>Hyphomicrobiaceae</taxon>
        <taxon>Hyphomicrobium</taxon>
    </lineage>
</organism>
<dbReference type="KEGG" id="hni:W911_10300"/>
<proteinExistence type="predicted"/>
<keyword evidence="3" id="KW-0812">Transmembrane</keyword>
<evidence type="ECO:0000256" key="2">
    <source>
        <dbReference type="SAM" id="MobiDB-lite"/>
    </source>
</evidence>
<keyword evidence="1" id="KW-0175">Coiled coil</keyword>
<gene>
    <name evidence="4" type="ORF">W911_10300</name>
</gene>
<reference evidence="4 5" key="1">
    <citation type="journal article" date="2014" name="Genome Announc.">
        <title>Complete Genome Sequence of Hyphomicrobium nitrativorans Strain NL23, a Denitrifying Bacterium Isolated from Biofilm of a Methanol-Fed Denitrification System Treating Seawater at the Montreal Biodome.</title>
        <authorList>
            <person name="Martineau C."/>
            <person name="Villeneuve C."/>
            <person name="Mauffrey F."/>
            <person name="Villemur R."/>
        </authorList>
    </citation>
    <scope>NUCLEOTIDE SEQUENCE [LARGE SCALE GENOMIC DNA]</scope>
    <source>
        <strain evidence="4">NL23</strain>
    </source>
</reference>
<feature type="compositionally biased region" description="Polar residues" evidence="2">
    <location>
        <begin position="132"/>
        <end position="141"/>
    </location>
</feature>
<evidence type="ECO:0008006" key="6">
    <source>
        <dbReference type="Google" id="ProtNLM"/>
    </source>
</evidence>
<dbReference type="Proteomes" id="UP000018542">
    <property type="component" value="Chromosome"/>
</dbReference>
<keyword evidence="5" id="KW-1185">Reference proteome</keyword>
<name>V5SJB5_9HYPH</name>
<evidence type="ECO:0000313" key="4">
    <source>
        <dbReference type="EMBL" id="AHB50185.1"/>
    </source>
</evidence>
<accession>V5SJB5</accession>
<dbReference type="AlphaFoldDB" id="V5SJB5"/>
<feature type="compositionally biased region" description="Basic and acidic residues" evidence="2">
    <location>
        <begin position="162"/>
        <end position="172"/>
    </location>
</feature>
<sequence length="296" mass="30961">MTEKHLPQPSSPETGRRTFTPYVTVWTVLAALSLVYLGLIVTQPATVAGVLGASDHAAYGDGPETLAETAAEVRTLRDTIDLFRNELIEMRAQVSNQTDVTSELLSRIATLETSPDGAARVAEANGARGQDTAATGQQPPTETAALPAPIRKNAGETSKAAKQAEAKAKSRVETGSVSAPATGAGSEITFGAPVVKQAATPPSDPPPGTRNMIGVQIATGPSVDSLRLSWTLLSERHADSFRALAPRYVASGSGPNESYDLIVGPMPTVDEARRLCEDLSLKATPCRVSQFTGDAL</sequence>
<evidence type="ECO:0000256" key="1">
    <source>
        <dbReference type="SAM" id="Coils"/>
    </source>
</evidence>
<dbReference type="OrthoDB" id="7930337at2"/>
<evidence type="ECO:0000313" key="5">
    <source>
        <dbReference type="Proteomes" id="UP000018542"/>
    </source>
</evidence>